<keyword evidence="2 7" id="KW-0813">Transport</keyword>
<proteinExistence type="inferred from homology"/>
<evidence type="ECO:0000259" key="8">
    <source>
        <dbReference type="PROSITE" id="PS50928"/>
    </source>
</evidence>
<dbReference type="InterPro" id="IPR035906">
    <property type="entry name" value="MetI-like_sf"/>
</dbReference>
<feature type="transmembrane region" description="Helical" evidence="7">
    <location>
        <begin position="99"/>
        <end position="118"/>
    </location>
</feature>
<evidence type="ECO:0000256" key="2">
    <source>
        <dbReference type="ARBA" id="ARBA00022448"/>
    </source>
</evidence>
<keyword evidence="4 7" id="KW-0812">Transmembrane</keyword>
<dbReference type="Pfam" id="PF00528">
    <property type="entry name" value="BPD_transp_1"/>
    <property type="match status" value="1"/>
</dbReference>
<dbReference type="PANTHER" id="PTHR30151">
    <property type="entry name" value="ALKANE SULFONATE ABC TRANSPORTER-RELATED, MEMBRANE SUBUNIT"/>
    <property type="match status" value="1"/>
</dbReference>
<gene>
    <name evidence="9" type="ORF">EET67_18280</name>
</gene>
<evidence type="ECO:0000256" key="5">
    <source>
        <dbReference type="ARBA" id="ARBA00022989"/>
    </source>
</evidence>
<evidence type="ECO:0000256" key="7">
    <source>
        <dbReference type="RuleBase" id="RU363032"/>
    </source>
</evidence>
<dbReference type="SUPFAM" id="SSF161098">
    <property type="entry name" value="MetI-like"/>
    <property type="match status" value="1"/>
</dbReference>
<dbReference type="InterPro" id="IPR000515">
    <property type="entry name" value="MetI-like"/>
</dbReference>
<evidence type="ECO:0000313" key="10">
    <source>
        <dbReference type="Proteomes" id="UP000281647"/>
    </source>
</evidence>
<accession>A0A432V283</accession>
<evidence type="ECO:0000256" key="4">
    <source>
        <dbReference type="ARBA" id="ARBA00022692"/>
    </source>
</evidence>
<dbReference type="CDD" id="cd06261">
    <property type="entry name" value="TM_PBP2"/>
    <property type="match status" value="1"/>
</dbReference>
<comment type="subcellular location">
    <subcellularLocation>
        <location evidence="1 7">Cell membrane</location>
        <topology evidence="1 7">Multi-pass membrane protein</topology>
    </subcellularLocation>
</comment>
<dbReference type="EMBL" id="RKST01000020">
    <property type="protein sequence ID" value="RUM96299.1"/>
    <property type="molecule type" value="Genomic_DNA"/>
</dbReference>
<comment type="similarity">
    <text evidence="7">Belongs to the binding-protein-dependent transport system permease family.</text>
</comment>
<dbReference type="OrthoDB" id="8138334at2"/>
<feature type="transmembrane region" description="Helical" evidence="7">
    <location>
        <begin position="158"/>
        <end position="177"/>
    </location>
</feature>
<reference evidence="9 10" key="1">
    <citation type="submission" date="2018-11" db="EMBL/GenBank/DDBJ databases">
        <title>Pseudaminobacter arsenicus sp. nov., an arsenic-resistant bacterium isolated from arsenic-rich aquifers.</title>
        <authorList>
            <person name="Mu Y."/>
        </authorList>
    </citation>
    <scope>NUCLEOTIDE SEQUENCE [LARGE SCALE GENOMIC DNA]</scope>
    <source>
        <strain evidence="9 10">CB3</strain>
    </source>
</reference>
<organism evidence="9 10">
    <name type="scientific">Borborobacter arsenicus</name>
    <dbReference type="NCBI Taxonomy" id="1851146"/>
    <lineage>
        <taxon>Bacteria</taxon>
        <taxon>Pseudomonadati</taxon>
        <taxon>Pseudomonadota</taxon>
        <taxon>Alphaproteobacteria</taxon>
        <taxon>Hyphomicrobiales</taxon>
        <taxon>Phyllobacteriaceae</taxon>
        <taxon>Borborobacter</taxon>
    </lineage>
</organism>
<feature type="transmembrane region" description="Helical" evidence="7">
    <location>
        <begin position="210"/>
        <end position="232"/>
    </location>
</feature>
<dbReference type="GO" id="GO:0055085">
    <property type="term" value="P:transmembrane transport"/>
    <property type="evidence" value="ECO:0007669"/>
    <property type="project" value="InterPro"/>
</dbReference>
<evidence type="ECO:0000256" key="3">
    <source>
        <dbReference type="ARBA" id="ARBA00022475"/>
    </source>
</evidence>
<dbReference type="Proteomes" id="UP000281647">
    <property type="component" value="Unassembled WGS sequence"/>
</dbReference>
<dbReference type="Gene3D" id="1.10.3720.10">
    <property type="entry name" value="MetI-like"/>
    <property type="match status" value="1"/>
</dbReference>
<keyword evidence="10" id="KW-1185">Reference proteome</keyword>
<dbReference type="PROSITE" id="PS50928">
    <property type="entry name" value="ABC_TM1"/>
    <property type="match status" value="1"/>
</dbReference>
<evidence type="ECO:0000313" key="9">
    <source>
        <dbReference type="EMBL" id="RUM96299.1"/>
    </source>
</evidence>
<sequence length="287" mass="31460">MMGSRATVVAAQLAIILLTLAVWQWAFDLKPYADWLVPGLLDPYFISKPSEIWTQLLRLACLTNPTGDWLLGQDGAVMACLAQNDNNLWIATLVTLTNTLWGFAIGVASGYIVGLLLGQSTFLSRVFEPFLVALNSIPRIALVPIVVMMFGIGDTSKIVTAWLLVFFLVFFNTFEGARQVDQTLVSMSRLLQAKDWQVTSKIIIPSTLTWVFASLTPAISFALIGVIVGEFIGARQGLGRIMMEAQARGQSSVMMATVIVLMTIGVILALGVKSMQTYLLRWQNTGH</sequence>
<dbReference type="AlphaFoldDB" id="A0A432V283"/>
<comment type="caution">
    <text evidence="9">The sequence shown here is derived from an EMBL/GenBank/DDBJ whole genome shotgun (WGS) entry which is preliminary data.</text>
</comment>
<feature type="transmembrane region" description="Helical" evidence="7">
    <location>
        <begin position="252"/>
        <end position="272"/>
    </location>
</feature>
<protein>
    <submittedName>
        <fullName evidence="9">ABC transporter permease</fullName>
    </submittedName>
</protein>
<keyword evidence="3" id="KW-1003">Cell membrane</keyword>
<keyword evidence="5 7" id="KW-1133">Transmembrane helix</keyword>
<dbReference type="PANTHER" id="PTHR30151:SF20">
    <property type="entry name" value="ABC TRANSPORTER PERMEASE PROTEIN HI_0355-RELATED"/>
    <property type="match status" value="1"/>
</dbReference>
<keyword evidence="6 7" id="KW-0472">Membrane</keyword>
<dbReference type="GO" id="GO:0005886">
    <property type="term" value="C:plasma membrane"/>
    <property type="evidence" value="ECO:0007669"/>
    <property type="project" value="UniProtKB-SubCell"/>
</dbReference>
<feature type="domain" description="ABC transmembrane type-1" evidence="8">
    <location>
        <begin position="88"/>
        <end position="272"/>
    </location>
</feature>
<evidence type="ECO:0000256" key="6">
    <source>
        <dbReference type="ARBA" id="ARBA00023136"/>
    </source>
</evidence>
<feature type="transmembrane region" description="Helical" evidence="7">
    <location>
        <begin position="130"/>
        <end position="152"/>
    </location>
</feature>
<evidence type="ECO:0000256" key="1">
    <source>
        <dbReference type="ARBA" id="ARBA00004651"/>
    </source>
</evidence>
<name>A0A432V283_9HYPH</name>
<dbReference type="RefSeq" id="WP_128627984.1">
    <property type="nucleotide sequence ID" value="NZ_RKST01000020.1"/>
</dbReference>